<accession>A0A4R0QQN8</accession>
<dbReference type="SUPFAM" id="SSF51735">
    <property type="entry name" value="NAD(P)-binding Rossmann-fold domains"/>
    <property type="match status" value="1"/>
</dbReference>
<dbReference type="OrthoDB" id="9802008at2"/>
<dbReference type="PANTHER" id="PTHR21363:SF0">
    <property type="entry name" value="PREPHENATE DEHYDROGENASE [NADP(+)]"/>
    <property type="match status" value="1"/>
</dbReference>
<reference evidence="4 5" key="1">
    <citation type="submission" date="2018-12" db="EMBL/GenBank/DDBJ databases">
        <title>Alloscrdovia theropitheci sp. nov: a novel taxon from the feces of the bleeding-herat monkey (Theropithecus geleda).</title>
        <authorList>
            <person name="Modesto M."/>
        </authorList>
    </citation>
    <scope>NUCLEOTIDE SEQUENCE [LARGE SCALE GENOMIC DNA]</scope>
    <source>
        <strain evidence="4 5">GLDI4/2</strain>
    </source>
</reference>
<dbReference type="Pfam" id="PF02153">
    <property type="entry name" value="PDH_N"/>
    <property type="match status" value="1"/>
</dbReference>
<proteinExistence type="inferred from homology"/>
<keyword evidence="5" id="KW-1185">Reference proteome</keyword>
<dbReference type="GO" id="GO:0006571">
    <property type="term" value="P:tyrosine biosynthetic process"/>
    <property type="evidence" value="ECO:0007669"/>
    <property type="project" value="InterPro"/>
</dbReference>
<protein>
    <submittedName>
        <fullName evidence="4">Prephenate dehydrogenase/arogenate dehydrogenase family protein</fullName>
    </submittedName>
</protein>
<evidence type="ECO:0000259" key="3">
    <source>
        <dbReference type="PROSITE" id="PS51176"/>
    </source>
</evidence>
<dbReference type="RefSeq" id="WP_131283269.1">
    <property type="nucleotide sequence ID" value="NZ_RXLP01000008.1"/>
</dbReference>
<dbReference type="Gene3D" id="3.40.50.720">
    <property type="entry name" value="NAD(P)-binding Rossmann-like Domain"/>
    <property type="match status" value="1"/>
</dbReference>
<comment type="caution">
    <text evidence="4">The sequence shown here is derived from an EMBL/GenBank/DDBJ whole genome shotgun (WGS) entry which is preliminary data.</text>
</comment>
<dbReference type="Gene3D" id="1.10.3660.10">
    <property type="entry name" value="6-phosphogluconate dehydrogenase C-terminal like domain"/>
    <property type="match status" value="1"/>
</dbReference>
<dbReference type="GO" id="GO:0004665">
    <property type="term" value="F:prephenate dehydrogenase (NADP+) activity"/>
    <property type="evidence" value="ECO:0007669"/>
    <property type="project" value="InterPro"/>
</dbReference>
<dbReference type="PROSITE" id="PS51176">
    <property type="entry name" value="PDH_ADH"/>
    <property type="match status" value="1"/>
</dbReference>
<sequence>MRIAIAGLGLIGGSLARILVNSGYDVTAWNHRSQSYEAARKNGIVCVKSLPELAASQPDILVLCTPLKAMDSVLKQLSDKLAPSTTLTDVGSVKREVLATVSRYGLRKQFVGAHPMAGNELAGFDASDVSLFDNATWAITVENDTEFEHFLKVARMVCDGVHNRFVVASADDHDQATAQISHMPHVVATALAAQIVRNPQSNLALALSAGSWRDMTRVALTTPDRTFAMVDENPDNVANLLHDISQQLSDIADLLDKRETERNIYDKGLEQFFESAQPYRDVRAKLKDKVPEGVYSLALSTSSHEWANQLVQASRKGGRIEFIDSVEAIVRHFPHLRDE</sequence>
<dbReference type="PANTHER" id="PTHR21363">
    <property type="entry name" value="PREPHENATE DEHYDROGENASE"/>
    <property type="match status" value="1"/>
</dbReference>
<dbReference type="InterPro" id="IPR050812">
    <property type="entry name" value="Preph/Arog_dehydrog"/>
</dbReference>
<dbReference type="SUPFAM" id="SSF48179">
    <property type="entry name" value="6-phosphogluconate dehydrogenase C-terminal domain-like"/>
    <property type="match status" value="1"/>
</dbReference>
<evidence type="ECO:0000256" key="1">
    <source>
        <dbReference type="ARBA" id="ARBA00007964"/>
    </source>
</evidence>
<name>A0A4R0QQN8_9BIFI</name>
<dbReference type="Proteomes" id="UP000291289">
    <property type="component" value="Unassembled WGS sequence"/>
</dbReference>
<organism evidence="4 5">
    <name type="scientific">Alloscardovia theropitheci</name>
    <dbReference type="NCBI Taxonomy" id="2496842"/>
    <lineage>
        <taxon>Bacteria</taxon>
        <taxon>Bacillati</taxon>
        <taxon>Actinomycetota</taxon>
        <taxon>Actinomycetes</taxon>
        <taxon>Bifidobacteriales</taxon>
        <taxon>Bifidobacteriaceae</taxon>
        <taxon>Alloscardovia</taxon>
    </lineage>
</organism>
<evidence type="ECO:0000313" key="4">
    <source>
        <dbReference type="EMBL" id="TCD54642.1"/>
    </source>
</evidence>
<dbReference type="InterPro" id="IPR003099">
    <property type="entry name" value="Prephen_DH"/>
</dbReference>
<dbReference type="EMBL" id="RXLP01000008">
    <property type="protein sequence ID" value="TCD54642.1"/>
    <property type="molecule type" value="Genomic_DNA"/>
</dbReference>
<dbReference type="Pfam" id="PF20463">
    <property type="entry name" value="PDH_C"/>
    <property type="match status" value="1"/>
</dbReference>
<gene>
    <name evidence="4" type="ORF">EJ419_02065</name>
</gene>
<feature type="domain" description="Prephenate/arogenate dehydrogenase" evidence="3">
    <location>
        <begin position="1"/>
        <end position="291"/>
    </location>
</feature>
<dbReference type="AlphaFoldDB" id="A0A4R0QQN8"/>
<dbReference type="InterPro" id="IPR046825">
    <property type="entry name" value="PDH_C"/>
</dbReference>
<keyword evidence="2" id="KW-0560">Oxidoreductase</keyword>
<dbReference type="GO" id="GO:0008977">
    <property type="term" value="F:prephenate dehydrogenase (NAD+) activity"/>
    <property type="evidence" value="ECO:0007669"/>
    <property type="project" value="InterPro"/>
</dbReference>
<evidence type="ECO:0000313" key="5">
    <source>
        <dbReference type="Proteomes" id="UP000291289"/>
    </source>
</evidence>
<dbReference type="InterPro" id="IPR046826">
    <property type="entry name" value="PDH_N"/>
</dbReference>
<comment type="similarity">
    <text evidence="1">Belongs to the prephenate/arogenate dehydrogenase family.</text>
</comment>
<evidence type="ECO:0000256" key="2">
    <source>
        <dbReference type="ARBA" id="ARBA00023002"/>
    </source>
</evidence>
<dbReference type="GO" id="GO:0070403">
    <property type="term" value="F:NAD+ binding"/>
    <property type="evidence" value="ECO:0007669"/>
    <property type="project" value="InterPro"/>
</dbReference>
<dbReference type="InterPro" id="IPR036291">
    <property type="entry name" value="NAD(P)-bd_dom_sf"/>
</dbReference>
<dbReference type="InterPro" id="IPR008927">
    <property type="entry name" value="6-PGluconate_DH-like_C_sf"/>
</dbReference>